<reference evidence="1 2" key="2">
    <citation type="journal article" date="2019" name="G3 (Bethesda)">
        <title>Hybrid Assembly of the Genome of the Entomopathogenic Nematode Steinernema carpocapsae Identifies the X-Chromosome.</title>
        <authorList>
            <person name="Serra L."/>
            <person name="Macchietto M."/>
            <person name="Macias-Munoz A."/>
            <person name="McGill C.J."/>
            <person name="Rodriguez I.M."/>
            <person name="Rodriguez B."/>
            <person name="Murad R."/>
            <person name="Mortazavi A."/>
        </authorList>
    </citation>
    <scope>NUCLEOTIDE SEQUENCE [LARGE SCALE GENOMIC DNA]</scope>
    <source>
        <strain evidence="1 2">ALL</strain>
    </source>
</reference>
<dbReference type="EMBL" id="AZBU02000005">
    <property type="protein sequence ID" value="TKR76170.1"/>
    <property type="molecule type" value="Genomic_DNA"/>
</dbReference>
<organism evidence="1 2">
    <name type="scientific">Steinernema carpocapsae</name>
    <name type="common">Entomopathogenic nematode</name>
    <dbReference type="NCBI Taxonomy" id="34508"/>
    <lineage>
        <taxon>Eukaryota</taxon>
        <taxon>Metazoa</taxon>
        <taxon>Ecdysozoa</taxon>
        <taxon>Nematoda</taxon>
        <taxon>Chromadorea</taxon>
        <taxon>Rhabditida</taxon>
        <taxon>Tylenchina</taxon>
        <taxon>Panagrolaimomorpha</taxon>
        <taxon>Strongyloidoidea</taxon>
        <taxon>Steinernematidae</taxon>
        <taxon>Steinernema</taxon>
    </lineage>
</organism>
<protein>
    <submittedName>
        <fullName evidence="1">Uncharacterized protein</fullName>
    </submittedName>
</protein>
<comment type="caution">
    <text evidence="1">The sequence shown here is derived from an EMBL/GenBank/DDBJ whole genome shotgun (WGS) entry which is preliminary data.</text>
</comment>
<accession>A0A4U5N1P2</accession>
<dbReference type="Proteomes" id="UP000298663">
    <property type="component" value="Unassembled WGS sequence"/>
</dbReference>
<name>A0A4U5N1P2_STECR</name>
<evidence type="ECO:0000313" key="1">
    <source>
        <dbReference type="EMBL" id="TKR76170.1"/>
    </source>
</evidence>
<dbReference type="AlphaFoldDB" id="A0A4U5N1P2"/>
<keyword evidence="2" id="KW-1185">Reference proteome</keyword>
<proteinExistence type="predicted"/>
<sequence>MAFWPGIKRKLMSMLSRSGKSPNAEIAKCKGFVATPPISAILAAKRDGNSALKSHCDTSTNACVNSTSSPIYARFQAKNAIFHNNTSLRRRRASPDRTVDFSKPSLFRLKT</sequence>
<reference evidence="1 2" key="1">
    <citation type="journal article" date="2015" name="Genome Biol.">
        <title>Comparative genomics of Steinernema reveals deeply conserved gene regulatory networks.</title>
        <authorList>
            <person name="Dillman A.R."/>
            <person name="Macchietto M."/>
            <person name="Porter C.F."/>
            <person name="Rogers A."/>
            <person name="Williams B."/>
            <person name="Antoshechkin I."/>
            <person name="Lee M.M."/>
            <person name="Goodwin Z."/>
            <person name="Lu X."/>
            <person name="Lewis E.E."/>
            <person name="Goodrich-Blair H."/>
            <person name="Stock S.P."/>
            <person name="Adams B.J."/>
            <person name="Sternberg P.W."/>
            <person name="Mortazavi A."/>
        </authorList>
    </citation>
    <scope>NUCLEOTIDE SEQUENCE [LARGE SCALE GENOMIC DNA]</scope>
    <source>
        <strain evidence="1 2">ALL</strain>
    </source>
</reference>
<gene>
    <name evidence="1" type="ORF">L596_017354</name>
</gene>
<evidence type="ECO:0000313" key="2">
    <source>
        <dbReference type="Proteomes" id="UP000298663"/>
    </source>
</evidence>